<dbReference type="EMBL" id="ML143623">
    <property type="protein sequence ID" value="TBU21324.1"/>
    <property type="molecule type" value="Genomic_DNA"/>
</dbReference>
<evidence type="ECO:0000259" key="2">
    <source>
        <dbReference type="Pfam" id="PF00656"/>
    </source>
</evidence>
<dbReference type="AlphaFoldDB" id="A0A4Q9M3B8"/>
<dbReference type="GO" id="GO:0005737">
    <property type="term" value="C:cytoplasm"/>
    <property type="evidence" value="ECO:0007669"/>
    <property type="project" value="TreeGrafter"/>
</dbReference>
<organism evidence="3">
    <name type="scientific">Dichomitus squalens</name>
    <dbReference type="NCBI Taxonomy" id="114155"/>
    <lineage>
        <taxon>Eukaryota</taxon>
        <taxon>Fungi</taxon>
        <taxon>Dikarya</taxon>
        <taxon>Basidiomycota</taxon>
        <taxon>Agaricomycotina</taxon>
        <taxon>Agaricomycetes</taxon>
        <taxon>Polyporales</taxon>
        <taxon>Polyporaceae</taxon>
        <taxon>Dichomitus</taxon>
    </lineage>
</organism>
<dbReference type="PANTHER" id="PTHR48104:SF30">
    <property type="entry name" value="METACASPASE-1"/>
    <property type="match status" value="1"/>
</dbReference>
<dbReference type="Pfam" id="PF00656">
    <property type="entry name" value="Peptidase_C14"/>
    <property type="match status" value="1"/>
</dbReference>
<dbReference type="GO" id="GO:0006508">
    <property type="term" value="P:proteolysis"/>
    <property type="evidence" value="ECO:0007669"/>
    <property type="project" value="InterPro"/>
</dbReference>
<dbReference type="PANTHER" id="PTHR48104">
    <property type="entry name" value="METACASPASE-4"/>
    <property type="match status" value="1"/>
</dbReference>
<dbReference type="OrthoDB" id="3223806at2759"/>
<dbReference type="Proteomes" id="UP000292957">
    <property type="component" value="Unassembled WGS sequence"/>
</dbReference>
<evidence type="ECO:0000313" key="3">
    <source>
        <dbReference type="EMBL" id="TBU21324.1"/>
    </source>
</evidence>
<dbReference type="Gene3D" id="3.40.50.12660">
    <property type="match status" value="1"/>
</dbReference>
<feature type="domain" description="Peptidase C14 caspase" evidence="2">
    <location>
        <begin position="48"/>
        <end position="317"/>
    </location>
</feature>
<name>A0A4Q9M3B8_9APHY</name>
<sequence length="398" mass="44724">MRGIGATSSCLNDVVCMFLAARCTEIYGYLDSEITLMLDDEGTSNLLLPTRENLIREIEALMAVARPGDKFMFYYSGHGHQLPCGSKEEEDGLKEAIIPFDPDDNAEPILDDDLRHYLCNKGVRDFRFLTQARVVRRDGSGFDADRKPSVRIYERKQSKEDRIVRRNTLIIDGDRHCSDSDSKLERLFRRSTTALLPRHGLLFVEQRQALRGLSLHNFSPQKSEGKGLLTTQLYDEPESEWPCDGLCKSKCESQKANAAHVISVSACQDPQQTWESQNGTTMTQSIIGYLQSQNGGPHPPLLKLIAHVGHELHKSTTLKLHRYCQKNLDKWRKQGSPQDNVPNIDVANGSNSQVTSSIRSKLGNGLIRFPVVVAWQPQNLGMYPIAVSSLKGDELFDH</sequence>
<accession>A0A4Q9M3B8</accession>
<dbReference type="InterPro" id="IPR050452">
    <property type="entry name" value="Metacaspase"/>
</dbReference>
<dbReference type="GO" id="GO:0004197">
    <property type="term" value="F:cysteine-type endopeptidase activity"/>
    <property type="evidence" value="ECO:0007669"/>
    <property type="project" value="InterPro"/>
</dbReference>
<comment type="similarity">
    <text evidence="1">Belongs to the peptidase C14B family.</text>
</comment>
<evidence type="ECO:0000256" key="1">
    <source>
        <dbReference type="ARBA" id="ARBA00009005"/>
    </source>
</evidence>
<gene>
    <name evidence="3" type="ORF">BD311DRAFT_743655</name>
</gene>
<reference evidence="3" key="1">
    <citation type="submission" date="2019-01" db="EMBL/GenBank/DDBJ databases">
        <title>Draft genome sequences of three monokaryotic isolates of the white-rot basidiomycete fungus Dichomitus squalens.</title>
        <authorList>
            <consortium name="DOE Joint Genome Institute"/>
            <person name="Lopez S.C."/>
            <person name="Andreopoulos B."/>
            <person name="Pangilinan J."/>
            <person name="Lipzen A."/>
            <person name="Riley R."/>
            <person name="Ahrendt S."/>
            <person name="Ng V."/>
            <person name="Barry K."/>
            <person name="Daum C."/>
            <person name="Grigoriev I.V."/>
            <person name="Hilden K.S."/>
            <person name="Makela M.R."/>
            <person name="de Vries R.P."/>
        </authorList>
    </citation>
    <scope>NUCLEOTIDE SEQUENCE [LARGE SCALE GENOMIC DNA]</scope>
    <source>
        <strain evidence="3">OM18370.1</strain>
    </source>
</reference>
<dbReference type="InterPro" id="IPR011600">
    <property type="entry name" value="Pept_C14_caspase"/>
</dbReference>
<protein>
    <recommendedName>
        <fullName evidence="2">Peptidase C14 caspase domain-containing protein</fullName>
    </recommendedName>
</protein>
<proteinExistence type="inferred from homology"/>